<dbReference type="Gene3D" id="3.90.100.10">
    <property type="entry name" value="Orn/Lys/Arg decarboxylase, C-terminal domain"/>
    <property type="match status" value="1"/>
</dbReference>
<accession>J9CMS2</accession>
<sequence>MTKLSVHTLDIGLAGIEVYDLLRDEYDIQIEFGDLGNILAYLSIGDRPREIERLVGALAEIGRRYQRDKKGLMLQEYIEPQVAASPQDAFYADKQMLPLDETEGRICSEFVMCYPPGIPILAPGERITKQILDYIKYAKAKGCSMTGPEDPDICRLNVLK</sequence>
<evidence type="ECO:0000256" key="2">
    <source>
        <dbReference type="ARBA" id="ARBA00022898"/>
    </source>
</evidence>
<dbReference type="InterPro" id="IPR008286">
    <property type="entry name" value="Prn/Lys/Arg_de-COase_C"/>
</dbReference>
<dbReference type="SUPFAM" id="SSF55904">
    <property type="entry name" value="Ornithine decarboxylase C-terminal domain"/>
    <property type="match status" value="1"/>
</dbReference>
<dbReference type="PANTHER" id="PTHR43277:SF4">
    <property type="entry name" value="ARGININE DECARBOXYLASE"/>
    <property type="match status" value="1"/>
</dbReference>
<name>J9CMS2_9ZZZZ</name>
<dbReference type="PANTHER" id="PTHR43277">
    <property type="entry name" value="ARGININE DECARBOXYLASE"/>
    <property type="match status" value="1"/>
</dbReference>
<dbReference type="InterPro" id="IPR036633">
    <property type="entry name" value="Prn/Lys/Arg_de-COase_C_sf"/>
</dbReference>
<dbReference type="Pfam" id="PF03711">
    <property type="entry name" value="OKR_DC_1_C"/>
    <property type="match status" value="1"/>
</dbReference>
<dbReference type="GO" id="GO:0003824">
    <property type="term" value="F:catalytic activity"/>
    <property type="evidence" value="ECO:0007669"/>
    <property type="project" value="InterPro"/>
</dbReference>
<comment type="caution">
    <text evidence="4">The sequence shown here is derived from an EMBL/GenBank/DDBJ whole genome shotgun (WGS) entry which is preliminary data.</text>
</comment>
<protein>
    <submittedName>
        <fullName evidence="4">Lysine decarboxylase</fullName>
    </submittedName>
</protein>
<organism evidence="4">
    <name type="scientific">gut metagenome</name>
    <dbReference type="NCBI Taxonomy" id="749906"/>
    <lineage>
        <taxon>unclassified sequences</taxon>
        <taxon>metagenomes</taxon>
        <taxon>organismal metagenomes</taxon>
    </lineage>
</organism>
<proteinExistence type="predicted"/>
<dbReference type="InterPro" id="IPR052357">
    <property type="entry name" value="Orn_Lys_Arg_decarboxylase-I"/>
</dbReference>
<evidence type="ECO:0000259" key="3">
    <source>
        <dbReference type="Pfam" id="PF03711"/>
    </source>
</evidence>
<feature type="domain" description="Orn/Lys/Arg decarboxylase C-terminal" evidence="3">
    <location>
        <begin position="79"/>
        <end position="140"/>
    </location>
</feature>
<comment type="cofactor">
    <cofactor evidence="1">
        <name>pyridoxal 5'-phosphate</name>
        <dbReference type="ChEBI" id="CHEBI:597326"/>
    </cofactor>
</comment>
<reference evidence="4" key="1">
    <citation type="journal article" date="2012" name="PLoS ONE">
        <title>Gene sets for utilization of primary and secondary nutrition supplies in the distal gut of endangered iberian lynx.</title>
        <authorList>
            <person name="Alcaide M."/>
            <person name="Messina E."/>
            <person name="Richter M."/>
            <person name="Bargiela R."/>
            <person name="Peplies J."/>
            <person name="Huws S.A."/>
            <person name="Newbold C.J."/>
            <person name="Golyshin P.N."/>
            <person name="Simon M.A."/>
            <person name="Lopez G."/>
            <person name="Yakimov M.M."/>
            <person name="Ferrer M."/>
        </authorList>
    </citation>
    <scope>NUCLEOTIDE SEQUENCE</scope>
</reference>
<evidence type="ECO:0000256" key="1">
    <source>
        <dbReference type="ARBA" id="ARBA00001933"/>
    </source>
</evidence>
<dbReference type="AlphaFoldDB" id="J9CMS2"/>
<dbReference type="EMBL" id="AMCI01002967">
    <property type="protein sequence ID" value="EJX01416.1"/>
    <property type="molecule type" value="Genomic_DNA"/>
</dbReference>
<keyword evidence="2" id="KW-0663">Pyridoxal phosphate</keyword>
<evidence type="ECO:0000313" key="4">
    <source>
        <dbReference type="EMBL" id="EJX01416.1"/>
    </source>
</evidence>
<gene>
    <name evidence="4" type="ORF">EVA_10477</name>
</gene>